<dbReference type="InterPro" id="IPR010325">
    <property type="entry name" value="Rhamnogal_lyase"/>
</dbReference>
<dbReference type="CDD" id="cd10320">
    <property type="entry name" value="RGL4_N"/>
    <property type="match status" value="1"/>
</dbReference>
<dbReference type="Pfam" id="PF06045">
    <property type="entry name" value="Rhamnogal_lyase"/>
    <property type="match status" value="2"/>
</dbReference>
<keyword evidence="1" id="KW-1133">Transmembrane helix</keyword>
<dbReference type="AlphaFoldDB" id="A0A5J9VWP9"/>
<keyword evidence="1" id="KW-0472">Membrane</keyword>
<name>A0A5J9VWP9_9POAL</name>
<evidence type="ECO:0000256" key="1">
    <source>
        <dbReference type="SAM" id="Phobius"/>
    </source>
</evidence>
<keyword evidence="1" id="KW-0812">Transmembrane</keyword>
<dbReference type="GO" id="GO:0005975">
    <property type="term" value="P:carbohydrate metabolic process"/>
    <property type="evidence" value="ECO:0007669"/>
    <property type="project" value="InterPro"/>
</dbReference>
<evidence type="ECO:0008006" key="4">
    <source>
        <dbReference type="Google" id="ProtNLM"/>
    </source>
</evidence>
<proteinExistence type="predicted"/>
<organism evidence="2 3">
    <name type="scientific">Eragrostis curvula</name>
    <name type="common">weeping love grass</name>
    <dbReference type="NCBI Taxonomy" id="38414"/>
    <lineage>
        <taxon>Eukaryota</taxon>
        <taxon>Viridiplantae</taxon>
        <taxon>Streptophyta</taxon>
        <taxon>Embryophyta</taxon>
        <taxon>Tracheophyta</taxon>
        <taxon>Spermatophyta</taxon>
        <taxon>Magnoliopsida</taxon>
        <taxon>Liliopsida</taxon>
        <taxon>Poales</taxon>
        <taxon>Poaceae</taxon>
        <taxon>PACMAD clade</taxon>
        <taxon>Chloridoideae</taxon>
        <taxon>Eragrostideae</taxon>
        <taxon>Eragrostidinae</taxon>
        <taxon>Eragrostis</taxon>
    </lineage>
</organism>
<sequence length="360" mass="39481">GSPAAEASIGPVAMAAAATARRWSSLLLILLEFAAGAAMLVVAATPEASPGVSLRLDRRQVVVDNGVVQGALSRPQGQITGVRYNGEQNLLDYNGRGNSGGYWDVVWNYPGSPWPTPTGPIDMLVMLRGSSGFYCYAIFEHAQEHPALNISVARLAFKLNKDKFNYMAISDDIQRYMPSAVDRDSPRGVPLAYKEAVLLVDPVEPQFKGEVDDKYQYSMDNKDNMVHGWIGNSNNNSDLMGFWVITPSNEFKNGGPLKRELTSHTGPTSLSVFLGSHYVGRNMVVKFEDGEYWKKVLGPVFIYLNSKQGPDNKTALWGDAKAQAQAEVNKLVETPRVAAGVIDMHCHASKIRNVELYIKN</sequence>
<dbReference type="InterPro" id="IPR051850">
    <property type="entry name" value="Polysacch_Lyase_4"/>
</dbReference>
<dbReference type="EMBL" id="RWGY01000007">
    <property type="protein sequence ID" value="TVU40659.1"/>
    <property type="molecule type" value="Genomic_DNA"/>
</dbReference>
<feature type="transmembrane region" description="Helical" evidence="1">
    <location>
        <begin position="26"/>
        <end position="45"/>
    </location>
</feature>
<dbReference type="InterPro" id="IPR011013">
    <property type="entry name" value="Gal_mutarotase_sf_dom"/>
</dbReference>
<accession>A0A5J9VWP9</accession>
<dbReference type="Gramene" id="TVU40659">
    <property type="protein sequence ID" value="TVU40659"/>
    <property type="gene ID" value="EJB05_14128"/>
</dbReference>
<dbReference type="PANTHER" id="PTHR32018:SF11">
    <property type="entry name" value="RHAMNOGALACTURONAN ENDOLYASE"/>
    <property type="match status" value="1"/>
</dbReference>
<dbReference type="Gene3D" id="2.70.98.10">
    <property type="match status" value="1"/>
</dbReference>
<keyword evidence="3" id="KW-1185">Reference proteome</keyword>
<dbReference type="GO" id="GO:0030246">
    <property type="term" value="F:carbohydrate binding"/>
    <property type="evidence" value="ECO:0007669"/>
    <property type="project" value="InterPro"/>
</dbReference>
<dbReference type="SUPFAM" id="SSF74650">
    <property type="entry name" value="Galactose mutarotase-like"/>
    <property type="match status" value="1"/>
</dbReference>
<dbReference type="InterPro" id="IPR014718">
    <property type="entry name" value="GH-type_carb-bd"/>
</dbReference>
<feature type="non-terminal residue" evidence="2">
    <location>
        <position position="1"/>
    </location>
</feature>
<comment type="caution">
    <text evidence="2">The sequence shown here is derived from an EMBL/GenBank/DDBJ whole genome shotgun (WGS) entry which is preliminary data.</text>
</comment>
<dbReference type="PANTHER" id="PTHR32018">
    <property type="entry name" value="RHAMNOGALACTURONATE LYASE FAMILY PROTEIN"/>
    <property type="match status" value="1"/>
</dbReference>
<reference evidence="2 3" key="1">
    <citation type="journal article" date="2019" name="Sci. Rep.">
        <title>A high-quality genome of Eragrostis curvula grass provides insights into Poaceae evolution and supports new strategies to enhance forage quality.</title>
        <authorList>
            <person name="Carballo J."/>
            <person name="Santos B.A.C.M."/>
            <person name="Zappacosta D."/>
            <person name="Garbus I."/>
            <person name="Selva J.P."/>
            <person name="Gallo C.A."/>
            <person name="Diaz A."/>
            <person name="Albertini E."/>
            <person name="Caccamo M."/>
            <person name="Echenique V."/>
        </authorList>
    </citation>
    <scope>NUCLEOTIDE SEQUENCE [LARGE SCALE GENOMIC DNA]</scope>
    <source>
        <strain evidence="3">cv. Victoria</strain>
        <tissue evidence="2">Leaf</tissue>
    </source>
</reference>
<dbReference type="OrthoDB" id="2130367at2759"/>
<evidence type="ECO:0000313" key="3">
    <source>
        <dbReference type="Proteomes" id="UP000324897"/>
    </source>
</evidence>
<dbReference type="GO" id="GO:0003824">
    <property type="term" value="F:catalytic activity"/>
    <property type="evidence" value="ECO:0007669"/>
    <property type="project" value="InterPro"/>
</dbReference>
<protein>
    <recommendedName>
        <fullName evidence="4">Rhamnogalacturonan lyase domain-containing protein</fullName>
    </recommendedName>
</protein>
<gene>
    <name evidence="2" type="ORF">EJB05_14128</name>
</gene>
<evidence type="ECO:0000313" key="2">
    <source>
        <dbReference type="EMBL" id="TVU40659.1"/>
    </source>
</evidence>
<dbReference type="Proteomes" id="UP000324897">
    <property type="component" value="Chromosome 4"/>
</dbReference>